<feature type="compositionally biased region" description="Basic and acidic residues" evidence="1">
    <location>
        <begin position="34"/>
        <end position="48"/>
    </location>
</feature>
<dbReference type="EMBL" id="JAQQWL010000009">
    <property type="protein sequence ID" value="KAK8058406.1"/>
    <property type="molecule type" value="Genomic_DNA"/>
</dbReference>
<dbReference type="InterPro" id="IPR009057">
    <property type="entry name" value="Homeodomain-like_sf"/>
</dbReference>
<dbReference type="GeneID" id="92093326"/>
<dbReference type="RefSeq" id="XP_066713852.1">
    <property type="nucleotide sequence ID" value="XM_066860263.1"/>
</dbReference>
<accession>A0ABR1UHN1</accession>
<dbReference type="Pfam" id="PF05225">
    <property type="entry name" value="HTH_psq"/>
    <property type="match status" value="1"/>
</dbReference>
<feature type="domain" description="HTH psq-type" evidence="2">
    <location>
        <begin position="6"/>
        <end position="46"/>
    </location>
</feature>
<dbReference type="Proteomes" id="UP001480595">
    <property type="component" value="Unassembled WGS sequence"/>
</dbReference>
<organism evidence="3 4">
    <name type="scientific">Apiospora phragmitis</name>
    <dbReference type="NCBI Taxonomy" id="2905665"/>
    <lineage>
        <taxon>Eukaryota</taxon>
        <taxon>Fungi</taxon>
        <taxon>Dikarya</taxon>
        <taxon>Ascomycota</taxon>
        <taxon>Pezizomycotina</taxon>
        <taxon>Sordariomycetes</taxon>
        <taxon>Xylariomycetidae</taxon>
        <taxon>Amphisphaeriales</taxon>
        <taxon>Apiosporaceae</taxon>
        <taxon>Apiospora</taxon>
    </lineage>
</organism>
<evidence type="ECO:0000256" key="1">
    <source>
        <dbReference type="SAM" id="MobiDB-lite"/>
    </source>
</evidence>
<dbReference type="InterPro" id="IPR007889">
    <property type="entry name" value="HTH_Psq"/>
</dbReference>
<proteinExistence type="predicted"/>
<evidence type="ECO:0000313" key="3">
    <source>
        <dbReference type="EMBL" id="KAK8058406.1"/>
    </source>
</evidence>
<feature type="region of interest" description="Disordered" evidence="1">
    <location>
        <begin position="27"/>
        <end position="48"/>
    </location>
</feature>
<protein>
    <recommendedName>
        <fullName evidence="2">HTH psq-type domain-containing protein</fullName>
    </recommendedName>
</protein>
<gene>
    <name evidence="3" type="ORF">PG994_008854</name>
</gene>
<comment type="caution">
    <text evidence="3">The sequence shown here is derived from an EMBL/GenBank/DDBJ whole genome shotgun (WGS) entry which is preliminary data.</text>
</comment>
<name>A0ABR1UHN1_9PEZI</name>
<dbReference type="SUPFAM" id="SSF46689">
    <property type="entry name" value="Homeodomain-like"/>
    <property type="match status" value="1"/>
</dbReference>
<reference evidence="3 4" key="1">
    <citation type="submission" date="2023-01" db="EMBL/GenBank/DDBJ databases">
        <title>Analysis of 21 Apiospora genomes using comparative genomics revels a genus with tremendous synthesis potential of carbohydrate active enzymes and secondary metabolites.</title>
        <authorList>
            <person name="Sorensen T."/>
        </authorList>
    </citation>
    <scope>NUCLEOTIDE SEQUENCE [LARGE SCALE GENOMIC DNA]</scope>
    <source>
        <strain evidence="3 4">CBS 135458</strain>
    </source>
</reference>
<sequence>MTRNREERLTDAVAAVTAGASQRWAAKHHNVSRRTLERRLQGKPTHAESRQALKVLTPTEEASIVSWTLCQTRLGFGLKHSVFRLYAQRILRANGVYATASDAMLLD</sequence>
<evidence type="ECO:0000313" key="4">
    <source>
        <dbReference type="Proteomes" id="UP001480595"/>
    </source>
</evidence>
<keyword evidence="4" id="KW-1185">Reference proteome</keyword>
<evidence type="ECO:0000259" key="2">
    <source>
        <dbReference type="Pfam" id="PF05225"/>
    </source>
</evidence>